<evidence type="ECO:0000313" key="1">
    <source>
        <dbReference type="EMBL" id="MBK0394619.1"/>
    </source>
</evidence>
<dbReference type="Proteomes" id="UP000617041">
    <property type="component" value="Unassembled WGS sequence"/>
</dbReference>
<organism evidence="1 2">
    <name type="scientific">Ramlibacter algicola</name>
    <dbReference type="NCBI Taxonomy" id="2795217"/>
    <lineage>
        <taxon>Bacteria</taxon>
        <taxon>Pseudomonadati</taxon>
        <taxon>Pseudomonadota</taxon>
        <taxon>Betaproteobacteria</taxon>
        <taxon>Burkholderiales</taxon>
        <taxon>Comamonadaceae</taxon>
        <taxon>Ramlibacter</taxon>
    </lineage>
</organism>
<dbReference type="RefSeq" id="WP_200789698.1">
    <property type="nucleotide sequence ID" value="NZ_JAEDAO010000001.1"/>
</dbReference>
<accession>A0A934Q5G5</accession>
<protein>
    <submittedName>
        <fullName evidence="1">Uncharacterized protein</fullName>
    </submittedName>
</protein>
<reference evidence="1" key="1">
    <citation type="submission" date="2020-12" db="EMBL/GenBank/DDBJ databases">
        <title>Ramlibacter sp. nov., isolated from a freshwater alga, Cryptomonas.</title>
        <authorList>
            <person name="Kim H.M."/>
            <person name="Jeon C.O."/>
        </authorList>
    </citation>
    <scope>NUCLEOTIDE SEQUENCE</scope>
    <source>
        <strain evidence="1">CrO1</strain>
    </source>
</reference>
<evidence type="ECO:0000313" key="2">
    <source>
        <dbReference type="Proteomes" id="UP000617041"/>
    </source>
</evidence>
<name>A0A934Q5G5_9BURK</name>
<sequence length="311" mass="33438">MDDENDRTASLMTPAKLAQVAATAKATVSPSAFLDRMAADVGHQHVSRLAELQKQLEDQSRLAPAESLQAAVDKLAEKLGKMDFAPLEVKGIIANLTGKAKAAGAEFAYRVGKVDKAAQALADLVVPMQKEQATRDAAHERTMVEFDVEYKALDKVIDQGARWLQDMRNQLKTREADASLDAEGRAQLAQDSSRCELLVGRLKSLRAAAAASQQAHGEARATAKRRIEVLQAATRLLNGEVAEWRHGLGALAEAATEGKAEGPRIKQGQELTGSVRARTEALQADCGQLCTHETTLQRQLAAMGEQLRAAG</sequence>
<keyword evidence="2" id="KW-1185">Reference proteome</keyword>
<proteinExistence type="predicted"/>
<gene>
    <name evidence="1" type="ORF">I8E28_18585</name>
</gene>
<dbReference type="AlphaFoldDB" id="A0A934Q5G5"/>
<comment type="caution">
    <text evidence="1">The sequence shown here is derived from an EMBL/GenBank/DDBJ whole genome shotgun (WGS) entry which is preliminary data.</text>
</comment>
<dbReference type="EMBL" id="JAEDAO010000001">
    <property type="protein sequence ID" value="MBK0394619.1"/>
    <property type="molecule type" value="Genomic_DNA"/>
</dbReference>